<protein>
    <submittedName>
        <fullName evidence="6">LysR family transcriptional regulator</fullName>
    </submittedName>
</protein>
<dbReference type="Gene3D" id="3.40.190.290">
    <property type="match status" value="1"/>
</dbReference>
<proteinExistence type="inferred from homology"/>
<dbReference type="PRINTS" id="PR00039">
    <property type="entry name" value="HTHLYSR"/>
</dbReference>
<evidence type="ECO:0000256" key="2">
    <source>
        <dbReference type="ARBA" id="ARBA00023015"/>
    </source>
</evidence>
<feature type="domain" description="HTH lysR-type" evidence="5">
    <location>
        <begin position="3"/>
        <end position="60"/>
    </location>
</feature>
<dbReference type="FunFam" id="1.10.10.10:FF:000001">
    <property type="entry name" value="LysR family transcriptional regulator"/>
    <property type="match status" value="1"/>
</dbReference>
<evidence type="ECO:0000313" key="7">
    <source>
        <dbReference type="Proteomes" id="UP000029518"/>
    </source>
</evidence>
<dbReference type="PROSITE" id="PS50931">
    <property type="entry name" value="HTH_LYSR"/>
    <property type="match status" value="1"/>
</dbReference>
<dbReference type="Proteomes" id="UP000029518">
    <property type="component" value="Chromosome"/>
</dbReference>
<dbReference type="PANTHER" id="PTHR30126">
    <property type="entry name" value="HTH-TYPE TRANSCRIPTIONAL REGULATOR"/>
    <property type="match status" value="1"/>
</dbReference>
<evidence type="ECO:0000259" key="5">
    <source>
        <dbReference type="PROSITE" id="PS50931"/>
    </source>
</evidence>
<dbReference type="AlphaFoldDB" id="A0A089MMV5"/>
<dbReference type="GO" id="GO:0003700">
    <property type="term" value="F:DNA-binding transcription factor activity"/>
    <property type="evidence" value="ECO:0007669"/>
    <property type="project" value="InterPro"/>
</dbReference>
<organism evidence="6 7">
    <name type="scientific">Paenibacillus borealis</name>
    <dbReference type="NCBI Taxonomy" id="160799"/>
    <lineage>
        <taxon>Bacteria</taxon>
        <taxon>Bacillati</taxon>
        <taxon>Bacillota</taxon>
        <taxon>Bacilli</taxon>
        <taxon>Bacillales</taxon>
        <taxon>Paenibacillaceae</taxon>
        <taxon>Paenibacillus</taxon>
    </lineage>
</organism>
<dbReference type="KEGG" id="pbd:PBOR_13570"/>
<dbReference type="InterPro" id="IPR000847">
    <property type="entry name" value="LysR_HTH_N"/>
</dbReference>
<evidence type="ECO:0000313" key="6">
    <source>
        <dbReference type="EMBL" id="AIQ57844.1"/>
    </source>
</evidence>
<dbReference type="InterPro" id="IPR036388">
    <property type="entry name" value="WH-like_DNA-bd_sf"/>
</dbReference>
<keyword evidence="4" id="KW-0804">Transcription</keyword>
<name>A0A089MMV5_PAEBO</name>
<accession>A0A089MMV5</accession>
<dbReference type="InterPro" id="IPR036390">
    <property type="entry name" value="WH_DNA-bd_sf"/>
</dbReference>
<dbReference type="SUPFAM" id="SSF46785">
    <property type="entry name" value="Winged helix' DNA-binding domain"/>
    <property type="match status" value="1"/>
</dbReference>
<comment type="similarity">
    <text evidence="1">Belongs to the LysR transcriptional regulatory family.</text>
</comment>
<dbReference type="HOGENOM" id="CLU_039613_6_1_9"/>
<keyword evidence="3" id="KW-0238">DNA-binding</keyword>
<dbReference type="SUPFAM" id="SSF53850">
    <property type="entry name" value="Periplasmic binding protein-like II"/>
    <property type="match status" value="1"/>
</dbReference>
<dbReference type="CDD" id="cd05466">
    <property type="entry name" value="PBP2_LTTR_substrate"/>
    <property type="match status" value="1"/>
</dbReference>
<dbReference type="Pfam" id="PF03466">
    <property type="entry name" value="LysR_substrate"/>
    <property type="match status" value="1"/>
</dbReference>
<dbReference type="InterPro" id="IPR005119">
    <property type="entry name" value="LysR_subst-bd"/>
</dbReference>
<dbReference type="OrthoDB" id="9778774at2"/>
<dbReference type="PANTHER" id="PTHR30126:SF64">
    <property type="entry name" value="HTH-TYPE TRANSCRIPTIONAL REGULATOR CITR"/>
    <property type="match status" value="1"/>
</dbReference>
<dbReference type="RefSeq" id="WP_042212188.1">
    <property type="nucleotide sequence ID" value="NZ_CP009285.1"/>
</dbReference>
<keyword evidence="7" id="KW-1185">Reference proteome</keyword>
<dbReference type="Gene3D" id="1.10.10.10">
    <property type="entry name" value="Winged helix-like DNA-binding domain superfamily/Winged helix DNA-binding domain"/>
    <property type="match status" value="1"/>
</dbReference>
<reference evidence="6" key="1">
    <citation type="submission" date="2014-08" db="EMBL/GenBank/DDBJ databases">
        <title>Comparative genomics of the Paenibacillus odorifer group.</title>
        <authorList>
            <person name="den Bakker H.C."/>
            <person name="Tsai Y.-C.Y.-C."/>
            <person name="Martin N."/>
            <person name="Korlach J."/>
            <person name="Wiedmann M."/>
        </authorList>
    </citation>
    <scope>NUCLEOTIDE SEQUENCE [LARGE SCALE GENOMIC DNA]</scope>
    <source>
        <strain evidence="6">DSM 13188</strain>
    </source>
</reference>
<evidence type="ECO:0000256" key="3">
    <source>
        <dbReference type="ARBA" id="ARBA00023125"/>
    </source>
</evidence>
<evidence type="ECO:0000256" key="4">
    <source>
        <dbReference type="ARBA" id="ARBA00023163"/>
    </source>
</evidence>
<sequence length="296" mass="33244">MQVNLEWYRVFYWIARTGSLSRAADHLHITQPAVSHTVKQLEASLGGQLFLRTPKGIILTKEGEVLLHYLEQAFNFVDIGEKALAEMNNLNSGEIAIGASDTLCKYFLLPYLEQFHARHPRVRIRVTNRTTPETITLLKEGKIDFGIVSLPASDKQVDFYESIPIQDCLVGGKEFQYLAAESPLPVEDLHQYPLLILEPGSSTRRYLDHYAASCGVKLEPEFELGSVDLLVQFASSGFGLAFVVRNYITEELRSGKLFEIPLNPPLPERRIGIATLRGVPLSSATRTFLELLPRMT</sequence>
<keyword evidence="2" id="KW-0805">Transcription regulation</keyword>
<evidence type="ECO:0000256" key="1">
    <source>
        <dbReference type="ARBA" id="ARBA00009437"/>
    </source>
</evidence>
<dbReference type="EMBL" id="CP009285">
    <property type="protein sequence ID" value="AIQ57844.1"/>
    <property type="molecule type" value="Genomic_DNA"/>
</dbReference>
<dbReference type="Pfam" id="PF00126">
    <property type="entry name" value="HTH_1"/>
    <property type="match status" value="1"/>
</dbReference>
<gene>
    <name evidence="6" type="ORF">PBOR_13570</name>
</gene>
<dbReference type="GO" id="GO:0000976">
    <property type="term" value="F:transcription cis-regulatory region binding"/>
    <property type="evidence" value="ECO:0007669"/>
    <property type="project" value="TreeGrafter"/>
</dbReference>